<dbReference type="InterPro" id="IPR027417">
    <property type="entry name" value="P-loop_NTPase"/>
</dbReference>
<evidence type="ECO:0000256" key="8">
    <source>
        <dbReference type="ARBA" id="ARBA00022840"/>
    </source>
</evidence>
<feature type="binding site" evidence="11">
    <location>
        <position position="70"/>
    </location>
    <ligand>
        <name>substrate</name>
    </ligand>
</feature>
<comment type="subcellular location">
    <subcellularLocation>
        <location evidence="11">Cytoplasm</location>
    </subcellularLocation>
</comment>
<evidence type="ECO:0000256" key="4">
    <source>
        <dbReference type="ARBA" id="ARBA00022605"/>
    </source>
</evidence>
<accession>M1M515</accession>
<evidence type="ECO:0000256" key="7">
    <source>
        <dbReference type="ARBA" id="ARBA00022777"/>
    </source>
</evidence>
<comment type="function">
    <text evidence="11">Catalyzes the specific phosphorylation of the 3-hydroxyl group of shikimic acid using ATP as a cosubstrate.</text>
</comment>
<dbReference type="STRING" id="1208919.CDSE_0145"/>
<feature type="binding site" evidence="11">
    <location>
        <position position="94"/>
    </location>
    <ligand>
        <name>substrate</name>
    </ligand>
</feature>
<feature type="binding site" evidence="11">
    <location>
        <position position="116"/>
    </location>
    <ligand>
        <name>substrate</name>
    </ligand>
</feature>
<keyword evidence="11" id="KW-0963">Cytoplasm</keyword>
<dbReference type="Gene3D" id="3.40.50.300">
    <property type="entry name" value="P-loop containing nucleotide triphosphate hydrolases"/>
    <property type="match status" value="1"/>
</dbReference>
<protein>
    <recommendedName>
        <fullName evidence="3 11">Shikimate kinase</fullName>
        <shortName evidence="11">SK</shortName>
        <ecNumber evidence="3 11">2.7.1.71</ecNumber>
    </recommendedName>
</protein>
<evidence type="ECO:0000256" key="3">
    <source>
        <dbReference type="ARBA" id="ARBA00012154"/>
    </source>
</evidence>
<keyword evidence="11" id="KW-0460">Magnesium</keyword>
<dbReference type="Pfam" id="PF01202">
    <property type="entry name" value="SKI"/>
    <property type="match status" value="1"/>
</dbReference>
<comment type="similarity">
    <text evidence="2 11">Belongs to the shikimate kinase family.</text>
</comment>
<dbReference type="RefSeq" id="WP_015396661.1">
    <property type="nucleotide sequence ID" value="NC_020294.1"/>
</dbReference>
<evidence type="ECO:0000313" key="12">
    <source>
        <dbReference type="EMBL" id="AGF47250.1"/>
    </source>
</evidence>
<comment type="catalytic activity">
    <reaction evidence="10 11">
        <text>shikimate + ATP = 3-phosphoshikimate + ADP + H(+)</text>
        <dbReference type="Rhea" id="RHEA:13121"/>
        <dbReference type="ChEBI" id="CHEBI:15378"/>
        <dbReference type="ChEBI" id="CHEBI:30616"/>
        <dbReference type="ChEBI" id="CHEBI:36208"/>
        <dbReference type="ChEBI" id="CHEBI:145989"/>
        <dbReference type="ChEBI" id="CHEBI:456216"/>
        <dbReference type="EC" id="2.7.1.71"/>
    </reaction>
</comment>
<dbReference type="GO" id="GO:0004765">
    <property type="term" value="F:shikimate kinase activity"/>
    <property type="evidence" value="ECO:0007669"/>
    <property type="project" value="UniProtKB-UniRule"/>
</dbReference>
<dbReference type="SUPFAM" id="SSF52540">
    <property type="entry name" value="P-loop containing nucleoside triphosphate hydrolases"/>
    <property type="match status" value="1"/>
</dbReference>
<name>M1M515_9PROT</name>
<reference evidence="12 13" key="1">
    <citation type="journal article" date="2013" name="Genome Biol. Evol.">
        <title>Genome evolution and phylogenomic analysis of candidatus kinetoplastibacterium, the betaproteobacterial endosymbionts of strigomonas and angomonas.</title>
        <authorList>
            <person name="Alves J.M."/>
            <person name="Serrano M.G."/>
            <person name="Maia da Silva F."/>
            <person name="Voegtly L.J."/>
            <person name="Matveyev A.V."/>
            <person name="Teixeira M.M."/>
            <person name="Camargo E.P."/>
            <person name="Buck G.A."/>
        </authorList>
    </citation>
    <scope>NUCLEOTIDE SEQUENCE [LARGE SCALE GENOMIC DNA]</scope>
    <source>
        <strain evidence="12 13">TCC079E</strain>
    </source>
</reference>
<keyword evidence="5 11" id="KW-0808">Transferase</keyword>
<dbReference type="OrthoDB" id="9800332at2"/>
<dbReference type="InterPro" id="IPR023000">
    <property type="entry name" value="Shikimate_kinase_CS"/>
</dbReference>
<feature type="binding site" evidence="11">
    <location>
        <position position="52"/>
    </location>
    <ligand>
        <name>Mg(2+)</name>
        <dbReference type="ChEBI" id="CHEBI:18420"/>
    </ligand>
</feature>
<dbReference type="AlphaFoldDB" id="M1M515"/>
<dbReference type="PANTHER" id="PTHR21087:SF16">
    <property type="entry name" value="SHIKIMATE KINASE 1, CHLOROPLASTIC"/>
    <property type="match status" value="1"/>
</dbReference>
<dbReference type="EMBL" id="CP003803">
    <property type="protein sequence ID" value="AGF47250.1"/>
    <property type="molecule type" value="Genomic_DNA"/>
</dbReference>
<dbReference type="PATRIC" id="fig|1208919.3.peg.695"/>
<feature type="binding site" evidence="11">
    <location>
        <begin position="48"/>
        <end position="53"/>
    </location>
    <ligand>
        <name>ATP</name>
        <dbReference type="ChEBI" id="CHEBI:30616"/>
    </ligand>
</feature>
<dbReference type="InterPro" id="IPR000623">
    <property type="entry name" value="Shikimate_kinase/TSH1"/>
</dbReference>
<evidence type="ECO:0000256" key="9">
    <source>
        <dbReference type="ARBA" id="ARBA00023141"/>
    </source>
</evidence>
<keyword evidence="9 11" id="KW-0057">Aromatic amino acid biosynthesis</keyword>
<evidence type="ECO:0000256" key="1">
    <source>
        <dbReference type="ARBA" id="ARBA00004842"/>
    </source>
</evidence>
<dbReference type="PROSITE" id="PS01128">
    <property type="entry name" value="SHIKIMATE_KINASE"/>
    <property type="match status" value="1"/>
</dbReference>
<dbReference type="GO" id="GO:0005524">
    <property type="term" value="F:ATP binding"/>
    <property type="evidence" value="ECO:0007669"/>
    <property type="project" value="UniProtKB-UniRule"/>
</dbReference>
<dbReference type="HOGENOM" id="CLU_057607_2_2_4"/>
<dbReference type="CDD" id="cd00464">
    <property type="entry name" value="SK"/>
    <property type="match status" value="1"/>
</dbReference>
<keyword evidence="8 11" id="KW-0067">ATP-binding</keyword>
<dbReference type="eggNOG" id="COG0703">
    <property type="taxonomic scope" value="Bacteria"/>
</dbReference>
<proteinExistence type="inferred from homology"/>
<evidence type="ECO:0000256" key="2">
    <source>
        <dbReference type="ARBA" id="ARBA00006997"/>
    </source>
</evidence>
<dbReference type="UniPathway" id="UPA00053">
    <property type="reaction ID" value="UER00088"/>
</dbReference>
<evidence type="ECO:0000256" key="10">
    <source>
        <dbReference type="ARBA" id="ARBA00048567"/>
    </source>
</evidence>
<evidence type="ECO:0000313" key="13">
    <source>
        <dbReference type="Proteomes" id="UP000011547"/>
    </source>
</evidence>
<dbReference type="KEGG" id="kde:CDSE_0145"/>
<comment type="cofactor">
    <cofactor evidence="11">
        <name>Mg(2+)</name>
        <dbReference type="ChEBI" id="CHEBI:18420"/>
    </cofactor>
    <text evidence="11">Binds 1 Mg(2+) ion per subunit.</text>
</comment>
<feature type="binding site" evidence="11">
    <location>
        <position position="154"/>
    </location>
    <ligand>
        <name>ATP</name>
        <dbReference type="ChEBI" id="CHEBI:30616"/>
    </ligand>
</feature>
<organism evidence="12 13">
    <name type="scientific">Candidatus Kinetoplastidibacterium desouzai TCC079E</name>
    <dbReference type="NCBI Taxonomy" id="1208919"/>
    <lineage>
        <taxon>Bacteria</taxon>
        <taxon>Pseudomonadati</taxon>
        <taxon>Pseudomonadota</taxon>
        <taxon>Betaproteobacteria</taxon>
        <taxon>Candidatus Kinetoplastidibacterium</taxon>
    </lineage>
</organism>
<dbReference type="EC" id="2.7.1.71" evidence="3 11"/>
<dbReference type="PRINTS" id="PR01100">
    <property type="entry name" value="SHIKIMTKNASE"/>
</dbReference>
<evidence type="ECO:0000256" key="6">
    <source>
        <dbReference type="ARBA" id="ARBA00022741"/>
    </source>
</evidence>
<dbReference type="GO" id="GO:0005829">
    <property type="term" value="C:cytosol"/>
    <property type="evidence" value="ECO:0007669"/>
    <property type="project" value="TreeGrafter"/>
</dbReference>
<sequence>MNMSKKSCSNYTKPTVSKAIHQSIDNNNVISKKYSNKNTSIFLIGMMGAGKSTVGRCLAQYIGKKFVDLDSEIEIACGVNIPVIFEIEGEDGFRKRETDILQKISLEKNIVLATGGGAVLAEDNRHLLTSGGIVVYLQANIDVLFKRVSVDQNRPLLAIKDPYVKIKELLEIRDPIYHEIADIVIDTSSYNAADIAKELCLILQKI</sequence>
<keyword evidence="4 11" id="KW-0028">Amino-acid biosynthesis</keyword>
<keyword evidence="13" id="KW-1185">Reference proteome</keyword>
<keyword evidence="6 11" id="KW-0547">Nucleotide-binding</keyword>
<dbReference type="GO" id="GO:0008652">
    <property type="term" value="P:amino acid biosynthetic process"/>
    <property type="evidence" value="ECO:0007669"/>
    <property type="project" value="UniProtKB-KW"/>
</dbReference>
<evidence type="ECO:0000256" key="5">
    <source>
        <dbReference type="ARBA" id="ARBA00022679"/>
    </source>
</evidence>
<gene>
    <name evidence="11" type="primary">aroK</name>
    <name evidence="12" type="ORF">CDSE_0145</name>
</gene>
<comment type="subunit">
    <text evidence="11">Monomer.</text>
</comment>
<dbReference type="Proteomes" id="UP000011547">
    <property type="component" value="Chromosome"/>
</dbReference>
<dbReference type="InterPro" id="IPR031322">
    <property type="entry name" value="Shikimate/glucono_kinase"/>
</dbReference>
<dbReference type="GO" id="GO:0000287">
    <property type="term" value="F:magnesium ion binding"/>
    <property type="evidence" value="ECO:0007669"/>
    <property type="project" value="UniProtKB-UniRule"/>
</dbReference>
<dbReference type="HAMAP" id="MF_00109">
    <property type="entry name" value="Shikimate_kinase"/>
    <property type="match status" value="1"/>
</dbReference>
<dbReference type="PANTHER" id="PTHR21087">
    <property type="entry name" value="SHIKIMATE KINASE"/>
    <property type="match status" value="1"/>
</dbReference>
<dbReference type="GO" id="GO:0009423">
    <property type="term" value="P:chorismate biosynthetic process"/>
    <property type="evidence" value="ECO:0007669"/>
    <property type="project" value="UniProtKB-UniRule"/>
</dbReference>
<feature type="binding site" evidence="11">
    <location>
        <position position="173"/>
    </location>
    <ligand>
        <name>substrate</name>
    </ligand>
</feature>
<comment type="pathway">
    <text evidence="1 11">Metabolic intermediate biosynthesis; chorismate biosynthesis; chorismate from D-erythrose 4-phosphate and phosphoenolpyruvate: step 5/7.</text>
</comment>
<dbReference type="GO" id="GO:0009073">
    <property type="term" value="P:aromatic amino acid family biosynthetic process"/>
    <property type="evidence" value="ECO:0007669"/>
    <property type="project" value="UniProtKB-KW"/>
</dbReference>
<keyword evidence="7 11" id="KW-0418">Kinase</keyword>
<keyword evidence="11" id="KW-0479">Metal-binding</keyword>
<evidence type="ECO:0000256" key="11">
    <source>
        <dbReference type="HAMAP-Rule" id="MF_00109"/>
    </source>
</evidence>
<comment type="caution">
    <text evidence="11">Lacks conserved residue(s) required for the propagation of feature annotation.</text>
</comment>